<dbReference type="PANTHER" id="PTHR42866">
    <property type="entry name" value="3-DEOXY-MANNO-OCTULOSONATE CYTIDYLYLTRANSFERASE"/>
    <property type="match status" value="1"/>
</dbReference>
<dbReference type="SUPFAM" id="SSF53448">
    <property type="entry name" value="Nucleotide-diphospho-sugar transferases"/>
    <property type="match status" value="1"/>
</dbReference>
<keyword evidence="2 4" id="KW-0548">Nucleotidyltransferase</keyword>
<keyword evidence="5" id="KW-1185">Reference proteome</keyword>
<protein>
    <submittedName>
        <fullName evidence="4">3-deoxy-manno-octulosonate cytidylyltransferase</fullName>
    </submittedName>
</protein>
<dbReference type="Proteomes" id="UP000243002">
    <property type="component" value="Unassembled WGS sequence"/>
</dbReference>
<proteinExistence type="predicted"/>
<dbReference type="PANTHER" id="PTHR42866:SF2">
    <property type="entry name" value="3-DEOXY-MANNO-OCTULOSONATE CYTIDYLYLTRANSFERASE, MITOCHONDRIAL"/>
    <property type="match status" value="1"/>
</dbReference>
<dbReference type="InterPro" id="IPR003329">
    <property type="entry name" value="Cytidylyl_trans"/>
</dbReference>
<dbReference type="GO" id="GO:0008690">
    <property type="term" value="F:3-deoxy-manno-octulosonate cytidylyltransferase activity"/>
    <property type="evidence" value="ECO:0007669"/>
    <property type="project" value="InterPro"/>
</dbReference>
<dbReference type="RefSeq" id="WP_106632321.1">
    <property type="nucleotide sequence ID" value="NZ_PXXO01000008.1"/>
</dbReference>
<dbReference type="Gene3D" id="3.90.550.10">
    <property type="entry name" value="Spore Coat Polysaccharide Biosynthesis Protein SpsA, Chain A"/>
    <property type="match status" value="1"/>
</dbReference>
<evidence type="ECO:0000256" key="1">
    <source>
        <dbReference type="ARBA" id="ARBA00022679"/>
    </source>
</evidence>
<dbReference type="AlphaFoldDB" id="A0A2P7MV34"/>
<dbReference type="NCBIfam" id="NF003952">
    <property type="entry name" value="PRK05450.1-5"/>
    <property type="match status" value="1"/>
</dbReference>
<name>A0A2P7MV34_9CYAN</name>
<keyword evidence="3" id="KW-0448">Lipopolysaccharide biosynthesis</keyword>
<dbReference type="GO" id="GO:0005829">
    <property type="term" value="C:cytosol"/>
    <property type="evidence" value="ECO:0007669"/>
    <property type="project" value="TreeGrafter"/>
</dbReference>
<accession>A0A2P7MV34</accession>
<dbReference type="Pfam" id="PF02348">
    <property type="entry name" value="CTP_transf_3"/>
    <property type="match status" value="1"/>
</dbReference>
<dbReference type="OrthoDB" id="9815559at2"/>
<dbReference type="NCBIfam" id="TIGR00466">
    <property type="entry name" value="kdsB"/>
    <property type="match status" value="1"/>
</dbReference>
<sequence length="264" mass="28348">MSAPRVVVAVPARLESARLPGKLLADIAGKPVLQHVLERCRQAQGLAAVVVCTDSDQVRSFAEGWGFPVLMTSPHCSSGSERLASVVAELVAAAGGGASDFDETLVINVQGDQPLLDPAIIEAMAAQFAQLQRPPVLTPVYPLTADKLHDPNVVKVLRARDGRAITFSRSALPHLRGVPPEQWAQHSTYWGHVGLYGYRADVLAGWAALPHSLLEDLEKLEQLRLIDAGIPLLTYEVAHDCLSVDTPEQLEQARTIARAELAGA</sequence>
<dbReference type="InterPro" id="IPR029044">
    <property type="entry name" value="Nucleotide-diphossugar_trans"/>
</dbReference>
<dbReference type="InterPro" id="IPR004528">
    <property type="entry name" value="KdsB"/>
</dbReference>
<gene>
    <name evidence="4" type="primary">kdsB</name>
    <name evidence="4" type="ORF">C7K55_08020</name>
</gene>
<reference evidence="4 5" key="1">
    <citation type="journal article" date="2018" name="Environ. Microbiol.">
        <title>Ecological and genomic features of two widespread freshwater picocyanobacteria.</title>
        <authorList>
            <person name="Cabello-Yeves P.J."/>
            <person name="Picazo A."/>
            <person name="Camacho A."/>
            <person name="Callieri C."/>
            <person name="Rosselli R."/>
            <person name="Roda-Garcia J.J."/>
            <person name="Coutinho F.H."/>
            <person name="Rodriguez-Valera F."/>
        </authorList>
    </citation>
    <scope>NUCLEOTIDE SEQUENCE [LARGE SCALE GENOMIC DNA]</scope>
    <source>
        <strain evidence="4 5">Tous</strain>
    </source>
</reference>
<evidence type="ECO:0000313" key="4">
    <source>
        <dbReference type="EMBL" id="PSJ05059.1"/>
    </source>
</evidence>
<evidence type="ECO:0000256" key="3">
    <source>
        <dbReference type="ARBA" id="ARBA00022985"/>
    </source>
</evidence>
<evidence type="ECO:0000256" key="2">
    <source>
        <dbReference type="ARBA" id="ARBA00022695"/>
    </source>
</evidence>
<dbReference type="GO" id="GO:0009103">
    <property type="term" value="P:lipopolysaccharide biosynthetic process"/>
    <property type="evidence" value="ECO:0007669"/>
    <property type="project" value="UniProtKB-KW"/>
</dbReference>
<dbReference type="CDD" id="cd02517">
    <property type="entry name" value="CMP-KDO-Synthetase"/>
    <property type="match status" value="1"/>
</dbReference>
<evidence type="ECO:0000313" key="5">
    <source>
        <dbReference type="Proteomes" id="UP000243002"/>
    </source>
</evidence>
<keyword evidence="1 4" id="KW-0808">Transferase</keyword>
<organism evidence="4 5">
    <name type="scientific">Cyanobium usitatum str. Tous</name>
    <dbReference type="NCBI Taxonomy" id="2116684"/>
    <lineage>
        <taxon>Bacteria</taxon>
        <taxon>Bacillati</taxon>
        <taxon>Cyanobacteriota</taxon>
        <taxon>Cyanophyceae</taxon>
        <taxon>Synechococcales</taxon>
        <taxon>Prochlorococcaceae</taxon>
        <taxon>Cyanobium</taxon>
    </lineage>
</organism>
<dbReference type="EMBL" id="PXXO01000008">
    <property type="protein sequence ID" value="PSJ05059.1"/>
    <property type="molecule type" value="Genomic_DNA"/>
</dbReference>
<comment type="caution">
    <text evidence="4">The sequence shown here is derived from an EMBL/GenBank/DDBJ whole genome shotgun (WGS) entry which is preliminary data.</text>
</comment>